<organism evidence="1 2">
    <name type="scientific">Enterococcus faecium</name>
    <name type="common">Streptococcus faecium</name>
    <dbReference type="NCBI Taxonomy" id="1352"/>
    <lineage>
        <taxon>Bacteria</taxon>
        <taxon>Bacillati</taxon>
        <taxon>Bacillota</taxon>
        <taxon>Bacilli</taxon>
        <taxon>Lactobacillales</taxon>
        <taxon>Enterococcaceae</taxon>
        <taxon>Enterococcus</taxon>
    </lineage>
</organism>
<gene>
    <name evidence="1" type="ORF">EB12_02526</name>
</gene>
<name>A0A3F3NMB5_ENTFC</name>
<protein>
    <submittedName>
        <fullName evidence="1">Uncharacterized protein</fullName>
    </submittedName>
</protein>
<evidence type="ECO:0000313" key="1">
    <source>
        <dbReference type="EMBL" id="RBS27488.1"/>
    </source>
</evidence>
<accession>A0A3F3NMB5</accession>
<dbReference type="EMBL" id="LEQJ01000018">
    <property type="protein sequence ID" value="RBS27488.1"/>
    <property type="molecule type" value="Genomic_DNA"/>
</dbReference>
<dbReference type="AlphaFoldDB" id="A0A3F3NMB5"/>
<proteinExistence type="predicted"/>
<evidence type="ECO:0000313" key="2">
    <source>
        <dbReference type="Proteomes" id="UP000253144"/>
    </source>
</evidence>
<sequence>MNITVKELGEPIELEDYLEEYKFQVIFLLKNMTFIDRKDNRVRQLFNMELIRAETKWYSFYQKNHRPPDYNFLQEEITSFGVNRLPMFDRRYEGRVNDELSVDNFVHYHIQQLKLEKYCPQFFLKKMIYDSWRDTQKIKRKLTSMSVINI</sequence>
<comment type="caution">
    <text evidence="1">The sequence shown here is derived from an EMBL/GenBank/DDBJ whole genome shotgun (WGS) entry which is preliminary data.</text>
</comment>
<reference evidence="1 2" key="1">
    <citation type="submission" date="2015-06" db="EMBL/GenBank/DDBJ databases">
        <title>The Genome Sequence of Enterococcus faecium 131EA1.</title>
        <authorList>
            <consortium name="The Broad Institute Genomics Platform"/>
            <consortium name="The Broad Institute Genome Sequencing Center for Infectious Disease"/>
            <person name="Earl A.M."/>
            <person name="Van Tyne D."/>
            <person name="Lebreton F."/>
            <person name="Saavedra J.T."/>
            <person name="Gilmore M.S."/>
            <person name="Manson Mcguire A."/>
            <person name="Clock S."/>
            <person name="Crupain M."/>
            <person name="Rangan U."/>
            <person name="Young S."/>
            <person name="Abouelleil A."/>
            <person name="Cao P."/>
            <person name="Chapman S.B."/>
            <person name="Griggs A."/>
            <person name="Priest M."/>
            <person name="Shea T."/>
            <person name="Wortman J."/>
            <person name="Nusbaum C."/>
            <person name="Birren B."/>
        </authorList>
    </citation>
    <scope>NUCLEOTIDE SEQUENCE [LARGE SCALE GENOMIC DNA]</scope>
    <source>
        <strain evidence="1 2">131EA1</strain>
    </source>
</reference>
<dbReference type="RefSeq" id="WP_240185811.1">
    <property type="nucleotide sequence ID" value="NZ_KZ846097.1"/>
</dbReference>
<dbReference type="Proteomes" id="UP000253144">
    <property type="component" value="Unassembled WGS sequence"/>
</dbReference>